<dbReference type="InterPro" id="IPR001590">
    <property type="entry name" value="Peptidase_M12B"/>
</dbReference>
<organism evidence="3 4">
    <name type="scientific">Taibaiella soli</name>
    <dbReference type="NCBI Taxonomy" id="1649169"/>
    <lineage>
        <taxon>Bacteria</taxon>
        <taxon>Pseudomonadati</taxon>
        <taxon>Bacteroidota</taxon>
        <taxon>Chitinophagia</taxon>
        <taxon>Chitinophagales</taxon>
        <taxon>Chitinophagaceae</taxon>
        <taxon>Taibaiella</taxon>
    </lineage>
</organism>
<dbReference type="GO" id="GO:0004222">
    <property type="term" value="F:metalloendopeptidase activity"/>
    <property type="evidence" value="ECO:0007669"/>
    <property type="project" value="InterPro"/>
</dbReference>
<name>A0A2W2BF45_9BACT</name>
<feature type="chain" id="PRO_5015992114" description="Peptidase M12B domain-containing protein" evidence="1">
    <location>
        <begin position="25"/>
        <end position="892"/>
    </location>
</feature>
<dbReference type="GO" id="GO:0006508">
    <property type="term" value="P:proteolysis"/>
    <property type="evidence" value="ECO:0007669"/>
    <property type="project" value="InterPro"/>
</dbReference>
<evidence type="ECO:0000313" key="3">
    <source>
        <dbReference type="EMBL" id="PZF74517.1"/>
    </source>
</evidence>
<reference evidence="3 4" key="1">
    <citation type="submission" date="2018-06" db="EMBL/GenBank/DDBJ databases">
        <title>Mucibacter soli gen. nov., sp. nov., a new member of the family Chitinophagaceae producing mucin.</title>
        <authorList>
            <person name="Kim M.-K."/>
            <person name="Park S."/>
            <person name="Kim T.-S."/>
            <person name="Joung Y."/>
            <person name="Han J.-H."/>
            <person name="Kim S.B."/>
        </authorList>
    </citation>
    <scope>NUCLEOTIDE SEQUENCE [LARGE SCALE GENOMIC DNA]</scope>
    <source>
        <strain evidence="3 4">R1-15</strain>
    </source>
</reference>
<dbReference type="PROSITE" id="PS50215">
    <property type="entry name" value="ADAM_MEPRO"/>
    <property type="match status" value="1"/>
</dbReference>
<dbReference type="InterPro" id="IPR026444">
    <property type="entry name" value="Secre_tail"/>
</dbReference>
<dbReference type="InterPro" id="IPR024079">
    <property type="entry name" value="MetalloPept_cat_dom_sf"/>
</dbReference>
<sequence>MRIKCYLIALLGAVCSLGLTRAKAGDNVNVLSAKVHYAEAHDTYFQNISLFKADNSSIPSITKEATMLRPDQAAISQLYATKPQAVKLSLTDSAGKTYVLSLLRSNPFAEDVNAGFIDKNGRHAIGSFDQGLHYQGAIEGVEKSLATLSVGGNGEVMILFANDEGNFIVGKMEDSSGRYIFYNDRKMTMQHPGTPCATRDDVTTPGGDTKGLERTTAITICKKVQLYWEVANNLCTYKGGLANTQTYIAGLFNQVQALYANENIAVELKSFYVWTTADDYPTTTGSSAALYMFQAYWNSQNNGFDGNLAHLIERDNQGNGGVAYVNVLCNRNNAYGYSDVHGSYSAVPTFSWDVECITHETGHNFGSHHTHWCGWNTGPNNTCGAIDDCWTPESTNTCSTCPTTYTTVNSNWAGTIMSYCHLANNGIDLANGFGPLPGAVIRNSATNGSCLSSIISGTLTATPICNNNGGVTLALAANNFAVAPYTYTWSNGATTQNLTNISTPGTFSVSVKDANNCTSTISGATVAQGVTPGNGITPVENMPICCMNPSYTLTIAANAPQNISSCQTVSWLRTAAPITSISAAQAAFNSAAATDIFTATNASSINATTGATLTVMAPANCTGTTTDYYTPFVSRNTKPVNNITQTAGTAGAFSIGSTQLGSYASLTDQSSSATSCDLLDTPSVRTLSVTVTGYTGRANHMYLTVLSSTNTILYEVTGLAGNGTYTVPLSNIKGSPLQAMTVRVFDYNCVYSTGCTASTASLSATRTVTYAAVTAPKFENVCSAGSSIMVSFSPNGCTSTGINGANAAVTGTMSLFPNPGHTTMTFKFQAAKAGNGSVKIVDMVGKTVYKDNVVFSAGTNEKQLDVSSWAKGIYFLSFDAENTVGTLKMVVE</sequence>
<keyword evidence="4" id="KW-1185">Reference proteome</keyword>
<dbReference type="Pfam" id="PF18962">
    <property type="entry name" value="Por_Secre_tail"/>
    <property type="match status" value="1"/>
</dbReference>
<evidence type="ECO:0000256" key="1">
    <source>
        <dbReference type="SAM" id="SignalP"/>
    </source>
</evidence>
<feature type="signal peptide" evidence="1">
    <location>
        <begin position="1"/>
        <end position="24"/>
    </location>
</feature>
<dbReference type="SUPFAM" id="SSF55486">
    <property type="entry name" value="Metalloproteases ('zincins'), catalytic domain"/>
    <property type="match status" value="1"/>
</dbReference>
<dbReference type="Pfam" id="PF13688">
    <property type="entry name" value="Reprolysin_5"/>
    <property type="match status" value="1"/>
</dbReference>
<gene>
    <name evidence="3" type="ORF">DN068_02780</name>
</gene>
<feature type="domain" description="Peptidase M12B" evidence="2">
    <location>
        <begin position="222"/>
        <end position="420"/>
    </location>
</feature>
<dbReference type="NCBIfam" id="TIGR04183">
    <property type="entry name" value="Por_Secre_tail"/>
    <property type="match status" value="1"/>
</dbReference>
<dbReference type="OrthoDB" id="9792152at2"/>
<accession>A0A2W2BF45</accession>
<dbReference type="EMBL" id="QKTW01000003">
    <property type="protein sequence ID" value="PZF74517.1"/>
    <property type="molecule type" value="Genomic_DNA"/>
</dbReference>
<comment type="caution">
    <text evidence="3">The sequence shown here is derived from an EMBL/GenBank/DDBJ whole genome shotgun (WGS) entry which is preliminary data.</text>
</comment>
<proteinExistence type="predicted"/>
<dbReference type="AlphaFoldDB" id="A0A2W2BF45"/>
<evidence type="ECO:0000259" key="2">
    <source>
        <dbReference type="PROSITE" id="PS50215"/>
    </source>
</evidence>
<dbReference type="RefSeq" id="WP_110997357.1">
    <property type="nucleotide sequence ID" value="NZ_QKTW01000003.1"/>
</dbReference>
<evidence type="ECO:0000313" key="4">
    <source>
        <dbReference type="Proteomes" id="UP000248745"/>
    </source>
</evidence>
<protein>
    <recommendedName>
        <fullName evidence="2">Peptidase M12B domain-containing protein</fullName>
    </recommendedName>
</protein>
<dbReference type="Gene3D" id="3.40.390.10">
    <property type="entry name" value="Collagenase (Catalytic Domain)"/>
    <property type="match status" value="1"/>
</dbReference>
<dbReference type="Proteomes" id="UP000248745">
    <property type="component" value="Unassembled WGS sequence"/>
</dbReference>
<keyword evidence="1" id="KW-0732">Signal</keyword>